<evidence type="ECO:0000313" key="2">
    <source>
        <dbReference type="Proteomes" id="UP001165289"/>
    </source>
</evidence>
<keyword evidence="2" id="KW-1185">Reference proteome</keyword>
<name>A0AAV7JYW1_9METZ</name>
<sequence length="99" mass="11685">MWATTASLERAFRMGKQLIPPHKSSLKLSTIVSHLLIKIHFMIYREKRERCYFSKRIPINLRTNQMIVHSRFLDESAVEGTVITEEFAMGVRSLRHELR</sequence>
<protein>
    <recommendedName>
        <fullName evidence="3">HAT C-terminal dimerisation domain-containing protein</fullName>
    </recommendedName>
</protein>
<proteinExistence type="predicted"/>
<organism evidence="1 2">
    <name type="scientific">Oopsacas minuta</name>
    <dbReference type="NCBI Taxonomy" id="111878"/>
    <lineage>
        <taxon>Eukaryota</taxon>
        <taxon>Metazoa</taxon>
        <taxon>Porifera</taxon>
        <taxon>Hexactinellida</taxon>
        <taxon>Hexasterophora</taxon>
        <taxon>Lyssacinosida</taxon>
        <taxon>Leucopsacidae</taxon>
        <taxon>Oopsacas</taxon>
    </lineage>
</organism>
<reference evidence="1 2" key="1">
    <citation type="journal article" date="2023" name="BMC Biol.">
        <title>The compact genome of the sponge Oopsacas minuta (Hexactinellida) is lacking key metazoan core genes.</title>
        <authorList>
            <person name="Santini S."/>
            <person name="Schenkelaars Q."/>
            <person name="Jourda C."/>
            <person name="Duchesne M."/>
            <person name="Belahbib H."/>
            <person name="Rocher C."/>
            <person name="Selva M."/>
            <person name="Riesgo A."/>
            <person name="Vervoort M."/>
            <person name="Leys S.P."/>
            <person name="Kodjabachian L."/>
            <person name="Le Bivic A."/>
            <person name="Borchiellini C."/>
            <person name="Claverie J.M."/>
            <person name="Renard E."/>
        </authorList>
    </citation>
    <scope>NUCLEOTIDE SEQUENCE [LARGE SCALE GENOMIC DNA]</scope>
    <source>
        <strain evidence="1">SPO-2</strain>
    </source>
</reference>
<dbReference type="Proteomes" id="UP001165289">
    <property type="component" value="Unassembled WGS sequence"/>
</dbReference>
<dbReference type="AlphaFoldDB" id="A0AAV7JYW1"/>
<accession>A0AAV7JYW1</accession>
<gene>
    <name evidence="1" type="ORF">LOD99_3057</name>
</gene>
<dbReference type="EMBL" id="JAKMXF010000244">
    <property type="protein sequence ID" value="KAI6653881.1"/>
    <property type="molecule type" value="Genomic_DNA"/>
</dbReference>
<evidence type="ECO:0008006" key="3">
    <source>
        <dbReference type="Google" id="ProtNLM"/>
    </source>
</evidence>
<comment type="caution">
    <text evidence="1">The sequence shown here is derived from an EMBL/GenBank/DDBJ whole genome shotgun (WGS) entry which is preliminary data.</text>
</comment>
<evidence type="ECO:0000313" key="1">
    <source>
        <dbReference type="EMBL" id="KAI6653881.1"/>
    </source>
</evidence>